<accession>A0ABV2TVF4</accession>
<reference evidence="3 4" key="1">
    <citation type="submission" date="2024-07" db="EMBL/GenBank/DDBJ databases">
        <title>The genome sequence of type strain Sediminicola luteus GDMCC 1.2596T.</title>
        <authorList>
            <person name="Liu Y."/>
        </authorList>
    </citation>
    <scope>NUCLEOTIDE SEQUENCE [LARGE SCALE GENOMIC DNA]</scope>
    <source>
        <strain evidence="3 4">GDMCC 1.2596</strain>
    </source>
</reference>
<dbReference type="SUPFAM" id="SSF51730">
    <property type="entry name" value="FAD-linked oxidoreductase"/>
    <property type="match status" value="1"/>
</dbReference>
<dbReference type="Pfam" id="PF01619">
    <property type="entry name" value="Pro_dh"/>
    <property type="match status" value="1"/>
</dbReference>
<dbReference type="InterPro" id="IPR002872">
    <property type="entry name" value="Proline_DH_dom"/>
</dbReference>
<evidence type="ECO:0000313" key="4">
    <source>
        <dbReference type="Proteomes" id="UP001549773"/>
    </source>
</evidence>
<dbReference type="RefSeq" id="WP_354618074.1">
    <property type="nucleotide sequence ID" value="NZ_JBEWYP010000003.1"/>
</dbReference>
<dbReference type="EMBL" id="JBEWYP010000003">
    <property type="protein sequence ID" value="MET7029253.1"/>
    <property type="molecule type" value="Genomic_DNA"/>
</dbReference>
<feature type="domain" description="Proline dehydrogenase" evidence="2">
    <location>
        <begin position="77"/>
        <end position="373"/>
    </location>
</feature>
<keyword evidence="4" id="KW-1185">Reference proteome</keyword>
<dbReference type="Gene3D" id="3.20.20.220">
    <property type="match status" value="1"/>
</dbReference>
<evidence type="ECO:0000313" key="3">
    <source>
        <dbReference type="EMBL" id="MET7029253.1"/>
    </source>
</evidence>
<dbReference type="InterPro" id="IPR015659">
    <property type="entry name" value="Proline_oxidase"/>
</dbReference>
<name>A0ABV2TVF4_9FLAO</name>
<proteinExistence type="predicted"/>
<dbReference type="Proteomes" id="UP001549773">
    <property type="component" value="Unassembled WGS sequence"/>
</dbReference>
<organism evidence="3 4">
    <name type="scientific">Sediminicola luteus</name>
    <dbReference type="NCBI Taxonomy" id="319238"/>
    <lineage>
        <taxon>Bacteria</taxon>
        <taxon>Pseudomonadati</taxon>
        <taxon>Bacteroidota</taxon>
        <taxon>Flavobacteriia</taxon>
        <taxon>Flavobacteriales</taxon>
        <taxon>Flavobacteriaceae</taxon>
        <taxon>Sediminicola</taxon>
    </lineage>
</organism>
<comment type="caution">
    <text evidence="3">The sequence shown here is derived from an EMBL/GenBank/DDBJ whole genome shotgun (WGS) entry which is preliminary data.</text>
</comment>
<sequence length="388" mass="44769">MDQIFENTATAFALKTDSELERAYFLFKMIANEPLVRIGSAVTNFAIKAHLPVEGLIRATVFDHFCGGVNEQDCLPLIEKMHQKGVSSVLDYSVEGKDVENQFDFAYEKIMEILNFVKEKEGIPYAVFKPTAFGRFAIYQKIGEGKTLTEAENQEWQRIINRFDKVCKKAHDMDVALLIDGEESWMQDAADSLVEDMMVKYNKEKPIVFNTLQMYRWDRMDYLKKLHQKAKEENFKIGFKVVRGAYMEKENDRAEEKGYPTPICESKKATDENFDAAIEYIVEHLDVIALFSGTHNELSCYKLMELMDKNSIAHNDPNIWFGQLYGMSDNISFNLAAHGYNVAKYLPFGPVRDVMPYLIRRAEENTSVSGQTTRELTLLKKERTRRKI</sequence>
<keyword evidence="1" id="KW-0560">Oxidoreductase</keyword>
<evidence type="ECO:0000256" key="1">
    <source>
        <dbReference type="ARBA" id="ARBA00023002"/>
    </source>
</evidence>
<gene>
    <name evidence="3" type="ORF">ABXZ32_07590</name>
</gene>
<dbReference type="PANTHER" id="PTHR13914:SF0">
    <property type="entry name" value="PROLINE DEHYDROGENASE 1, MITOCHONDRIAL"/>
    <property type="match status" value="1"/>
</dbReference>
<evidence type="ECO:0000259" key="2">
    <source>
        <dbReference type="Pfam" id="PF01619"/>
    </source>
</evidence>
<dbReference type="PANTHER" id="PTHR13914">
    <property type="entry name" value="PROLINE OXIDASE"/>
    <property type="match status" value="1"/>
</dbReference>
<protein>
    <submittedName>
        <fullName evidence="3">Proline dehydrogenase family protein</fullName>
    </submittedName>
</protein>
<dbReference type="InterPro" id="IPR029041">
    <property type="entry name" value="FAD-linked_oxidoreductase-like"/>
</dbReference>